<dbReference type="SUPFAM" id="SSF51695">
    <property type="entry name" value="PLC-like phosphodiesterases"/>
    <property type="match status" value="1"/>
</dbReference>
<evidence type="ECO:0000256" key="3">
    <source>
        <dbReference type="SAM" id="SignalP"/>
    </source>
</evidence>
<dbReference type="Pfam" id="PF26146">
    <property type="entry name" value="PI-PLC_X"/>
    <property type="match status" value="1"/>
</dbReference>
<dbReference type="PANTHER" id="PTHR13593">
    <property type="match status" value="1"/>
</dbReference>
<evidence type="ECO:0000256" key="2">
    <source>
        <dbReference type="SAM" id="Phobius"/>
    </source>
</evidence>
<protein>
    <recommendedName>
        <fullName evidence="6">PLC-like phosphodiesterase</fullName>
    </recommendedName>
</protein>
<dbReference type="AlphaFoldDB" id="A0AAJ0CNI0"/>
<feature type="transmembrane region" description="Helical" evidence="2">
    <location>
        <begin position="394"/>
        <end position="417"/>
    </location>
</feature>
<evidence type="ECO:0000313" key="5">
    <source>
        <dbReference type="Proteomes" id="UP001251528"/>
    </source>
</evidence>
<proteinExistence type="predicted"/>
<feature type="chain" id="PRO_5042618976" description="PLC-like phosphodiesterase" evidence="3">
    <location>
        <begin position="20"/>
        <end position="418"/>
    </location>
</feature>
<keyword evidence="3" id="KW-0732">Signal</keyword>
<sequence length="418" mass="45607">MRAYTVTAALALLAPAATAQSVSYSATSDLEFYTGTRTEQPTRQTGPPTGPYQSYGSKITLTGQNSSTTARTSTGTLTTGANFTTTTSAAPTNTQPCNNYVEFCTRKYSNITNVGCHNSPFVRPGNSGSNQAVDVITQLNDGVRFLQGQIQWPANGSVPHFCHTSCDLLDAGPIYEWLGKVAGWVDQHPYDVVTILLGNGNYSDPSLYVPFIEQSGITKYVYTPPFLPMSLNDWPSLEEMIIGGKRVVMFLDYQANQTKYPWLMDEFGQAWETPFDPMDKSFPCTVQRPPDLPKEAARDRLYIMNHNLNVEFKVFGVSLLVPAVSLLNETLAATGNLSVGLAANNCRSDWGRAPNVLNVDYYNYGDPPCSVFAAAAAVNNVTYDRSRPCGKASVASILVAKSLWISFVTMIVAGIWLL</sequence>
<evidence type="ECO:0000313" key="4">
    <source>
        <dbReference type="EMBL" id="KAK2597456.1"/>
    </source>
</evidence>
<dbReference type="GO" id="GO:0008081">
    <property type="term" value="F:phosphoric diester hydrolase activity"/>
    <property type="evidence" value="ECO:0007669"/>
    <property type="project" value="InterPro"/>
</dbReference>
<feature type="compositionally biased region" description="Low complexity" evidence="1">
    <location>
        <begin position="34"/>
        <end position="47"/>
    </location>
</feature>
<keyword evidence="5" id="KW-1185">Reference proteome</keyword>
<dbReference type="PANTHER" id="PTHR13593:SF140">
    <property type="entry name" value="PLC-LIKE PHOSPHODIESTERASE"/>
    <property type="match status" value="1"/>
</dbReference>
<feature type="signal peptide" evidence="3">
    <location>
        <begin position="1"/>
        <end position="19"/>
    </location>
</feature>
<dbReference type="Gene3D" id="3.20.20.190">
    <property type="entry name" value="Phosphatidylinositol (PI) phosphodiesterase"/>
    <property type="match status" value="1"/>
</dbReference>
<dbReference type="InterPro" id="IPR051057">
    <property type="entry name" value="PI-PLC_domain"/>
</dbReference>
<keyword evidence="2" id="KW-0472">Membrane</keyword>
<gene>
    <name evidence="4" type="ORF">QQS21_005926</name>
</gene>
<evidence type="ECO:0008006" key="6">
    <source>
        <dbReference type="Google" id="ProtNLM"/>
    </source>
</evidence>
<dbReference type="Proteomes" id="UP001251528">
    <property type="component" value="Unassembled WGS sequence"/>
</dbReference>
<dbReference type="InterPro" id="IPR017946">
    <property type="entry name" value="PLC-like_Pdiesterase_TIM-brl"/>
</dbReference>
<name>A0AAJ0CNI0_9HYPO</name>
<evidence type="ECO:0000256" key="1">
    <source>
        <dbReference type="SAM" id="MobiDB-lite"/>
    </source>
</evidence>
<feature type="region of interest" description="Disordered" evidence="1">
    <location>
        <begin position="33"/>
        <end position="75"/>
    </location>
</feature>
<feature type="compositionally biased region" description="Low complexity" evidence="1">
    <location>
        <begin position="66"/>
        <end position="75"/>
    </location>
</feature>
<dbReference type="GO" id="GO:0006629">
    <property type="term" value="P:lipid metabolic process"/>
    <property type="evidence" value="ECO:0007669"/>
    <property type="project" value="InterPro"/>
</dbReference>
<dbReference type="EMBL" id="JASWJB010000104">
    <property type="protein sequence ID" value="KAK2597456.1"/>
    <property type="molecule type" value="Genomic_DNA"/>
</dbReference>
<keyword evidence="2" id="KW-1133">Transmembrane helix</keyword>
<comment type="caution">
    <text evidence="4">The sequence shown here is derived from an EMBL/GenBank/DDBJ whole genome shotgun (WGS) entry which is preliminary data.</text>
</comment>
<reference evidence="4" key="1">
    <citation type="submission" date="2023-06" db="EMBL/GenBank/DDBJ databases">
        <title>Conoideocrella luteorostrata (Hypocreales: Clavicipitaceae), a potential biocontrol fungus for elongate hemlock scale in United States Christmas tree production areas.</title>
        <authorList>
            <person name="Barrett H."/>
            <person name="Lovett B."/>
            <person name="Macias A.M."/>
            <person name="Stajich J.E."/>
            <person name="Kasson M.T."/>
        </authorList>
    </citation>
    <scope>NUCLEOTIDE SEQUENCE</scope>
    <source>
        <strain evidence="4">ARSEF 14590</strain>
    </source>
</reference>
<keyword evidence="2" id="KW-0812">Transmembrane</keyword>
<organism evidence="4 5">
    <name type="scientific">Conoideocrella luteorostrata</name>
    <dbReference type="NCBI Taxonomy" id="1105319"/>
    <lineage>
        <taxon>Eukaryota</taxon>
        <taxon>Fungi</taxon>
        <taxon>Dikarya</taxon>
        <taxon>Ascomycota</taxon>
        <taxon>Pezizomycotina</taxon>
        <taxon>Sordariomycetes</taxon>
        <taxon>Hypocreomycetidae</taxon>
        <taxon>Hypocreales</taxon>
        <taxon>Clavicipitaceae</taxon>
        <taxon>Conoideocrella</taxon>
    </lineage>
</organism>
<feature type="compositionally biased region" description="Polar residues" evidence="1">
    <location>
        <begin position="52"/>
        <end position="65"/>
    </location>
</feature>
<accession>A0AAJ0CNI0</accession>